<dbReference type="AlphaFoldDB" id="A0A4D7JMS7"/>
<protein>
    <submittedName>
        <fullName evidence="2">Uncharacterized protein</fullName>
    </submittedName>
</protein>
<proteinExistence type="predicted"/>
<evidence type="ECO:0000256" key="1">
    <source>
        <dbReference type="SAM" id="SignalP"/>
    </source>
</evidence>
<sequence length="192" mass="22325">MKNQFFALILFFFSVAISFAQEGLSLEKATVSESFQIKIPEGFTKMTDDELYAKYRSADPAAFAYISADKQSEFIINKSETPWPEEDIELLYGFYKATIYDLFDEINILKEEIIDLEGKKVAVLEMETVVYPPKNSMIPRPTIRKYNYIQYLIHDGKLWIMSFSSPQGAKQNWKEIIEISMESIKLKKPKQK</sequence>
<keyword evidence="1" id="KW-0732">Signal</keyword>
<dbReference type="Proteomes" id="UP000298616">
    <property type="component" value="Chromosome"/>
</dbReference>
<accession>A0A4D7JMS7</accession>
<evidence type="ECO:0000313" key="3">
    <source>
        <dbReference type="Proteomes" id="UP000298616"/>
    </source>
</evidence>
<reference evidence="2 3" key="1">
    <citation type="submission" date="2018-04" db="EMBL/GenBank/DDBJ databases">
        <title>Complete genome uncultured novel isolate.</title>
        <authorList>
            <person name="Merlino G."/>
        </authorList>
    </citation>
    <scope>NUCLEOTIDE SEQUENCE [LARGE SCALE GENOMIC DNA]</scope>
    <source>
        <strain evidence="3">R1DC9</strain>
    </source>
</reference>
<dbReference type="KEGG" id="fpf:DCC35_20345"/>
<dbReference type="OrthoDB" id="249246at2"/>
<name>A0A4D7JMS7_9BACT</name>
<evidence type="ECO:0000313" key="2">
    <source>
        <dbReference type="EMBL" id="QCK16911.1"/>
    </source>
</evidence>
<feature type="chain" id="PRO_5020682498" evidence="1">
    <location>
        <begin position="21"/>
        <end position="192"/>
    </location>
</feature>
<organism evidence="2 3">
    <name type="scientific">Mangrovivirga cuniculi</name>
    <dbReference type="NCBI Taxonomy" id="2715131"/>
    <lineage>
        <taxon>Bacteria</taxon>
        <taxon>Pseudomonadati</taxon>
        <taxon>Bacteroidota</taxon>
        <taxon>Cytophagia</taxon>
        <taxon>Cytophagales</taxon>
        <taxon>Mangrovivirgaceae</taxon>
        <taxon>Mangrovivirga</taxon>
    </lineage>
</organism>
<feature type="signal peptide" evidence="1">
    <location>
        <begin position="1"/>
        <end position="20"/>
    </location>
</feature>
<dbReference type="RefSeq" id="WP_137092505.1">
    <property type="nucleotide sequence ID" value="NZ_CP028923.1"/>
</dbReference>
<gene>
    <name evidence="2" type="ORF">DCC35_20345</name>
</gene>
<keyword evidence="3" id="KW-1185">Reference proteome</keyword>
<dbReference type="EMBL" id="CP028923">
    <property type="protein sequence ID" value="QCK16911.1"/>
    <property type="molecule type" value="Genomic_DNA"/>
</dbReference>